<keyword evidence="4" id="KW-0540">Nuclease</keyword>
<comment type="catalytic activity">
    <reaction evidence="1">
        <text>Endonucleolytic cleavage to 5'-phosphomonoester.</text>
        <dbReference type="EC" id="3.1.26.4"/>
    </reaction>
</comment>
<dbReference type="InterPro" id="IPR002156">
    <property type="entry name" value="RNaseH_domain"/>
</dbReference>
<proteinExistence type="inferred from homology"/>
<evidence type="ECO:0000256" key="7">
    <source>
        <dbReference type="ARBA" id="ARBA00022801"/>
    </source>
</evidence>
<dbReference type="PROSITE" id="PS50879">
    <property type="entry name" value="RNASE_H_1"/>
    <property type="match status" value="1"/>
</dbReference>
<keyword evidence="6" id="KW-0255">Endonuclease</keyword>
<protein>
    <recommendedName>
        <fullName evidence="3">ribonuclease H</fullName>
        <ecNumber evidence="3">3.1.26.4</ecNumber>
    </recommendedName>
</protein>
<name>A0AAE0K335_9PEZI</name>
<evidence type="ECO:0000259" key="8">
    <source>
        <dbReference type="PROSITE" id="PS50879"/>
    </source>
</evidence>
<dbReference type="GO" id="GO:0003676">
    <property type="term" value="F:nucleic acid binding"/>
    <property type="evidence" value="ECO:0007669"/>
    <property type="project" value="InterPro"/>
</dbReference>
<evidence type="ECO:0000256" key="4">
    <source>
        <dbReference type="ARBA" id="ARBA00022722"/>
    </source>
</evidence>
<dbReference type="GO" id="GO:0004523">
    <property type="term" value="F:RNA-DNA hybrid ribonuclease activity"/>
    <property type="evidence" value="ECO:0007669"/>
    <property type="project" value="UniProtKB-EC"/>
</dbReference>
<dbReference type="GO" id="GO:0043137">
    <property type="term" value="P:DNA replication, removal of RNA primer"/>
    <property type="evidence" value="ECO:0007669"/>
    <property type="project" value="TreeGrafter"/>
</dbReference>
<comment type="similarity">
    <text evidence="2">Belongs to the RNase H family.</text>
</comment>
<dbReference type="PANTHER" id="PTHR10642:SF26">
    <property type="entry name" value="RIBONUCLEASE H1"/>
    <property type="match status" value="1"/>
</dbReference>
<dbReference type="PANTHER" id="PTHR10642">
    <property type="entry name" value="RIBONUCLEASE H1"/>
    <property type="match status" value="1"/>
</dbReference>
<dbReference type="InterPro" id="IPR012337">
    <property type="entry name" value="RNaseH-like_sf"/>
</dbReference>
<keyword evidence="5" id="KW-0479">Metal-binding</keyword>
<dbReference type="Proteomes" id="UP001285441">
    <property type="component" value="Unassembled WGS sequence"/>
</dbReference>
<reference evidence="9" key="2">
    <citation type="submission" date="2023-06" db="EMBL/GenBank/DDBJ databases">
        <authorList>
            <consortium name="Lawrence Berkeley National Laboratory"/>
            <person name="Haridas S."/>
            <person name="Hensen N."/>
            <person name="Bonometti L."/>
            <person name="Westerberg I."/>
            <person name="Brannstrom I.O."/>
            <person name="Guillou S."/>
            <person name="Cros-Aarteil S."/>
            <person name="Calhoun S."/>
            <person name="Kuo A."/>
            <person name="Mondo S."/>
            <person name="Pangilinan J."/>
            <person name="Riley R."/>
            <person name="LaButti K."/>
            <person name="Andreopoulos B."/>
            <person name="Lipzen A."/>
            <person name="Chen C."/>
            <person name="Yanf M."/>
            <person name="Daum C."/>
            <person name="Ng V."/>
            <person name="Clum A."/>
            <person name="Steindorff A."/>
            <person name="Ohm R."/>
            <person name="Martin F."/>
            <person name="Silar P."/>
            <person name="Natvig D."/>
            <person name="Lalanne C."/>
            <person name="Gautier V."/>
            <person name="Ament-velasquez S.L."/>
            <person name="Kruys A."/>
            <person name="Hutchinson M.I."/>
            <person name="Powell A.J."/>
            <person name="Barry K."/>
            <person name="Miller A.N."/>
            <person name="Grigoriev I.V."/>
            <person name="Debuchy R."/>
            <person name="Gladieux P."/>
            <person name="Thoren M.H."/>
            <person name="Johannesson H."/>
        </authorList>
    </citation>
    <scope>NUCLEOTIDE SEQUENCE</scope>
    <source>
        <strain evidence="9">CBS 232.78</strain>
    </source>
</reference>
<gene>
    <name evidence="9" type="ORF">B0H63DRAFT_515090</name>
</gene>
<evidence type="ECO:0000256" key="1">
    <source>
        <dbReference type="ARBA" id="ARBA00000077"/>
    </source>
</evidence>
<dbReference type="EMBL" id="JAULSW010000010">
    <property type="protein sequence ID" value="KAK3368491.1"/>
    <property type="molecule type" value="Genomic_DNA"/>
</dbReference>
<dbReference type="AlphaFoldDB" id="A0AAE0K335"/>
<sequence length="228" mass="25871">MTVAKWDWGPWVGDGCALDSRGYVIERLFDPSHSWNHQHIPDNSLLYYDYAAQVCRMTAPDPLELGHFICDKTTLVVRISGTCLDNGKTFSRANWDVYFGPDSPYNNSGPVPRQVLHSLTGAEIEALWKALELIRFLIEEGKDRAKKFYIMTNSKYLINTMTVWIHKWVENGGVTADGMPAMHFAKLNTILAILNELEHDFGVQFKFWYAVPNEENGIPDVGNMAIGE</sequence>
<evidence type="ECO:0000256" key="6">
    <source>
        <dbReference type="ARBA" id="ARBA00022759"/>
    </source>
</evidence>
<keyword evidence="7" id="KW-0378">Hydrolase</keyword>
<feature type="domain" description="RNase H type-1" evidence="8">
    <location>
        <begin position="71"/>
        <end position="228"/>
    </location>
</feature>
<keyword evidence="10" id="KW-1185">Reference proteome</keyword>
<evidence type="ECO:0000256" key="2">
    <source>
        <dbReference type="ARBA" id="ARBA00005300"/>
    </source>
</evidence>
<evidence type="ECO:0000256" key="3">
    <source>
        <dbReference type="ARBA" id="ARBA00012180"/>
    </source>
</evidence>
<evidence type="ECO:0000256" key="5">
    <source>
        <dbReference type="ARBA" id="ARBA00022723"/>
    </source>
</evidence>
<dbReference type="SUPFAM" id="SSF53098">
    <property type="entry name" value="Ribonuclease H-like"/>
    <property type="match status" value="1"/>
</dbReference>
<dbReference type="InterPro" id="IPR036397">
    <property type="entry name" value="RNaseH_sf"/>
</dbReference>
<evidence type="ECO:0000313" key="10">
    <source>
        <dbReference type="Proteomes" id="UP001285441"/>
    </source>
</evidence>
<dbReference type="EC" id="3.1.26.4" evidence="3"/>
<reference evidence="9" key="1">
    <citation type="journal article" date="2023" name="Mol. Phylogenet. Evol.">
        <title>Genome-scale phylogeny and comparative genomics of the fungal order Sordariales.</title>
        <authorList>
            <person name="Hensen N."/>
            <person name="Bonometti L."/>
            <person name="Westerberg I."/>
            <person name="Brannstrom I.O."/>
            <person name="Guillou S."/>
            <person name="Cros-Aarteil S."/>
            <person name="Calhoun S."/>
            <person name="Haridas S."/>
            <person name="Kuo A."/>
            <person name="Mondo S."/>
            <person name="Pangilinan J."/>
            <person name="Riley R."/>
            <person name="LaButti K."/>
            <person name="Andreopoulos B."/>
            <person name="Lipzen A."/>
            <person name="Chen C."/>
            <person name="Yan M."/>
            <person name="Daum C."/>
            <person name="Ng V."/>
            <person name="Clum A."/>
            <person name="Steindorff A."/>
            <person name="Ohm R.A."/>
            <person name="Martin F."/>
            <person name="Silar P."/>
            <person name="Natvig D.O."/>
            <person name="Lalanne C."/>
            <person name="Gautier V."/>
            <person name="Ament-Velasquez S.L."/>
            <person name="Kruys A."/>
            <person name="Hutchinson M.I."/>
            <person name="Powell A.J."/>
            <person name="Barry K."/>
            <person name="Miller A.N."/>
            <person name="Grigoriev I.V."/>
            <person name="Debuchy R."/>
            <person name="Gladieux P."/>
            <person name="Hiltunen Thoren M."/>
            <person name="Johannesson H."/>
        </authorList>
    </citation>
    <scope>NUCLEOTIDE SEQUENCE</scope>
    <source>
        <strain evidence="9">CBS 232.78</strain>
    </source>
</reference>
<accession>A0AAE0K335</accession>
<comment type="caution">
    <text evidence="9">The sequence shown here is derived from an EMBL/GenBank/DDBJ whole genome shotgun (WGS) entry which is preliminary data.</text>
</comment>
<evidence type="ECO:0000313" key="9">
    <source>
        <dbReference type="EMBL" id="KAK3368491.1"/>
    </source>
</evidence>
<dbReference type="InterPro" id="IPR050092">
    <property type="entry name" value="RNase_H"/>
</dbReference>
<organism evidence="9 10">
    <name type="scientific">Podospora didyma</name>
    <dbReference type="NCBI Taxonomy" id="330526"/>
    <lineage>
        <taxon>Eukaryota</taxon>
        <taxon>Fungi</taxon>
        <taxon>Dikarya</taxon>
        <taxon>Ascomycota</taxon>
        <taxon>Pezizomycotina</taxon>
        <taxon>Sordariomycetes</taxon>
        <taxon>Sordariomycetidae</taxon>
        <taxon>Sordariales</taxon>
        <taxon>Podosporaceae</taxon>
        <taxon>Podospora</taxon>
    </lineage>
</organism>
<dbReference type="GO" id="GO:0046872">
    <property type="term" value="F:metal ion binding"/>
    <property type="evidence" value="ECO:0007669"/>
    <property type="project" value="UniProtKB-KW"/>
</dbReference>
<dbReference type="Gene3D" id="3.30.420.10">
    <property type="entry name" value="Ribonuclease H-like superfamily/Ribonuclease H"/>
    <property type="match status" value="1"/>
</dbReference>